<protein>
    <recommendedName>
        <fullName evidence="3">Thioredoxin family protein</fullName>
    </recommendedName>
</protein>
<proteinExistence type="predicted"/>
<dbReference type="EMBL" id="JAJA02000002">
    <property type="protein sequence ID" value="KWS02414.1"/>
    <property type="molecule type" value="Genomic_DNA"/>
</dbReference>
<dbReference type="Pfam" id="PF05988">
    <property type="entry name" value="DUF899"/>
    <property type="match status" value="1"/>
</dbReference>
<dbReference type="OrthoDB" id="574359at2"/>
<dbReference type="SUPFAM" id="SSF52833">
    <property type="entry name" value="Thioredoxin-like"/>
    <property type="match status" value="1"/>
</dbReference>
<evidence type="ECO:0000313" key="1">
    <source>
        <dbReference type="EMBL" id="KWS02414.1"/>
    </source>
</evidence>
<sequence length="261" mass="29965">MNTAIAETNIVDHPVVSRERWLAARKTLLAREKELTRLQDDIARERRALPWVRVEKDYVFETLDGPRRLADLFDGRSQLLVQHFMFAPGWEQGCKSCSYMADHNDGANLHLAQRDVTLLAVSRAPLADIERFRRRMGWRFWWVSSHGSDFNRDFGVSFSQDELSSGKVDYNYVRQPFPHEEAPGISVFHRDETGAVFHTYSRYGRGVETMMHTYALLELTPKGRDEDGLDYPMAWVRHHDRYEPAAAASTAPTTAACCSKA</sequence>
<evidence type="ECO:0008006" key="3">
    <source>
        <dbReference type="Google" id="ProtNLM"/>
    </source>
</evidence>
<comment type="caution">
    <text evidence="1">The sequence shown here is derived from an EMBL/GenBank/DDBJ whole genome shotgun (WGS) entry which is preliminary data.</text>
</comment>
<dbReference type="InterPro" id="IPR010296">
    <property type="entry name" value="DUF899_thioredox"/>
</dbReference>
<dbReference type="Proteomes" id="UP000023435">
    <property type="component" value="Unassembled WGS sequence"/>
</dbReference>
<reference evidence="1 2" key="1">
    <citation type="journal article" date="2014" name="Genome Announc.">
        <title>Draft Genome Sequence of Lysobacter capsici AZ78, a Bacterium Antagonistic to Plant-Pathogenic Oomycetes.</title>
        <authorList>
            <person name="Puopolo G."/>
            <person name="Sonego P."/>
            <person name="Engelen K."/>
            <person name="Pertot I."/>
        </authorList>
    </citation>
    <scope>NUCLEOTIDE SEQUENCE [LARGE SCALE GENOMIC DNA]</scope>
    <source>
        <strain evidence="1 2">AZ78</strain>
    </source>
</reference>
<gene>
    <name evidence="1" type="ORF">AZ78_5081</name>
</gene>
<keyword evidence="2" id="KW-1185">Reference proteome</keyword>
<accession>A0A108U4J1</accession>
<organism evidence="1 2">
    <name type="scientific">Lysobacter capsici AZ78</name>
    <dbReference type="NCBI Taxonomy" id="1444315"/>
    <lineage>
        <taxon>Bacteria</taxon>
        <taxon>Pseudomonadati</taxon>
        <taxon>Pseudomonadota</taxon>
        <taxon>Gammaproteobacteria</taxon>
        <taxon>Lysobacterales</taxon>
        <taxon>Lysobacteraceae</taxon>
        <taxon>Lysobacter</taxon>
    </lineage>
</organism>
<evidence type="ECO:0000313" key="2">
    <source>
        <dbReference type="Proteomes" id="UP000023435"/>
    </source>
</evidence>
<dbReference type="InterPro" id="IPR036249">
    <property type="entry name" value="Thioredoxin-like_sf"/>
</dbReference>
<dbReference type="AlphaFoldDB" id="A0A108U4J1"/>
<dbReference type="RefSeq" id="WP_036108384.1">
    <property type="nucleotide sequence ID" value="NZ_JAJA02000002.1"/>
</dbReference>
<name>A0A108U4J1_9GAMM</name>